<comment type="caution">
    <text evidence="1">The sequence shown here is derived from an EMBL/GenBank/DDBJ whole genome shotgun (WGS) entry which is preliminary data.</text>
</comment>
<accession>A0ABQ9VB50</accession>
<reference evidence="1 2" key="1">
    <citation type="submission" date="2023-05" db="EMBL/GenBank/DDBJ databases">
        <title>B98-5 Cell Line De Novo Hybrid Assembly: An Optical Mapping Approach.</title>
        <authorList>
            <person name="Kananen K."/>
            <person name="Auerbach J.A."/>
            <person name="Kautto E."/>
            <person name="Blachly J.S."/>
        </authorList>
    </citation>
    <scope>NUCLEOTIDE SEQUENCE [LARGE SCALE GENOMIC DNA]</scope>
    <source>
        <strain evidence="1">B95-8</strain>
        <tissue evidence="1">Cell line</tissue>
    </source>
</reference>
<dbReference type="PANTHER" id="PTHR14918">
    <property type="entry name" value="KICSTOR COMPLEX PROTEIN SZT2"/>
    <property type="match status" value="1"/>
</dbReference>
<sequence length="219" mass="23957">MVLCLLHSCLGQELSDREIPLTPVDQAAFLSEMLRRTCHIPGAEGPLLGVHRILKEQAVGSKQATGDSAFTSLSVGLLESPKPLISVQPPQWRCYARLRLAACGLEGPLQEETKPKFGDWSRASSLKDLGETGVKATKSQVPVLSVTLACDNAQNQGELSPPFRRDLQTYAGRQASQTESADGPRTRCPVYIYNCSLEALREQMVGMQPPQAPRDLIFR</sequence>
<protein>
    <submittedName>
        <fullName evidence="1">KICSTOR complex protein szt2</fullName>
    </submittedName>
</protein>
<proteinExistence type="predicted"/>
<dbReference type="PANTHER" id="PTHR14918:SF3">
    <property type="entry name" value="KICSTOR COMPLEX PROTEIN SZT2"/>
    <property type="match status" value="1"/>
</dbReference>
<dbReference type="Proteomes" id="UP001266305">
    <property type="component" value="Unassembled WGS sequence"/>
</dbReference>
<keyword evidence="2" id="KW-1185">Reference proteome</keyword>
<evidence type="ECO:0000313" key="1">
    <source>
        <dbReference type="EMBL" id="KAK2106588.1"/>
    </source>
</evidence>
<dbReference type="InterPro" id="IPR033228">
    <property type="entry name" value="SZT2"/>
</dbReference>
<gene>
    <name evidence="1" type="primary">SZT2_3</name>
    <name evidence="1" type="ORF">P7K49_016102</name>
</gene>
<dbReference type="EMBL" id="JASSZA010000007">
    <property type="protein sequence ID" value="KAK2106588.1"/>
    <property type="molecule type" value="Genomic_DNA"/>
</dbReference>
<evidence type="ECO:0000313" key="2">
    <source>
        <dbReference type="Proteomes" id="UP001266305"/>
    </source>
</evidence>
<name>A0ABQ9VB50_SAGOE</name>
<organism evidence="1 2">
    <name type="scientific">Saguinus oedipus</name>
    <name type="common">Cotton-top tamarin</name>
    <name type="synonym">Oedipomidas oedipus</name>
    <dbReference type="NCBI Taxonomy" id="9490"/>
    <lineage>
        <taxon>Eukaryota</taxon>
        <taxon>Metazoa</taxon>
        <taxon>Chordata</taxon>
        <taxon>Craniata</taxon>
        <taxon>Vertebrata</taxon>
        <taxon>Euteleostomi</taxon>
        <taxon>Mammalia</taxon>
        <taxon>Eutheria</taxon>
        <taxon>Euarchontoglires</taxon>
        <taxon>Primates</taxon>
        <taxon>Haplorrhini</taxon>
        <taxon>Platyrrhini</taxon>
        <taxon>Cebidae</taxon>
        <taxon>Callitrichinae</taxon>
        <taxon>Saguinus</taxon>
    </lineage>
</organism>